<name>A0A059B2X7_EUCGR</name>
<protein>
    <submittedName>
        <fullName evidence="2">Uncharacterized protein</fullName>
    </submittedName>
</protein>
<proteinExistence type="predicted"/>
<feature type="region of interest" description="Disordered" evidence="1">
    <location>
        <begin position="61"/>
        <end position="84"/>
    </location>
</feature>
<accession>A0A059B2X7</accession>
<organism evidence="2">
    <name type="scientific">Eucalyptus grandis</name>
    <name type="common">Flooded gum</name>
    <dbReference type="NCBI Taxonomy" id="71139"/>
    <lineage>
        <taxon>Eukaryota</taxon>
        <taxon>Viridiplantae</taxon>
        <taxon>Streptophyta</taxon>
        <taxon>Embryophyta</taxon>
        <taxon>Tracheophyta</taxon>
        <taxon>Spermatophyta</taxon>
        <taxon>Magnoliopsida</taxon>
        <taxon>eudicotyledons</taxon>
        <taxon>Gunneridae</taxon>
        <taxon>Pentapetalae</taxon>
        <taxon>rosids</taxon>
        <taxon>malvids</taxon>
        <taxon>Myrtales</taxon>
        <taxon>Myrtaceae</taxon>
        <taxon>Myrtoideae</taxon>
        <taxon>Eucalypteae</taxon>
        <taxon>Eucalyptus</taxon>
    </lineage>
</organism>
<gene>
    <name evidence="2" type="ORF">EUGRSUZ_H03318</name>
</gene>
<dbReference type="AlphaFoldDB" id="A0A059B2X7"/>
<dbReference type="InParanoid" id="A0A059B2X7"/>
<dbReference type="Gramene" id="KCW60592">
    <property type="protein sequence ID" value="KCW60592"/>
    <property type="gene ID" value="EUGRSUZ_H03318"/>
</dbReference>
<reference evidence="2" key="1">
    <citation type="submission" date="2013-07" db="EMBL/GenBank/DDBJ databases">
        <title>The genome of Eucalyptus grandis.</title>
        <authorList>
            <person name="Schmutz J."/>
            <person name="Hayes R."/>
            <person name="Myburg A."/>
            <person name="Tuskan G."/>
            <person name="Grattapaglia D."/>
            <person name="Rokhsar D.S."/>
        </authorList>
    </citation>
    <scope>NUCLEOTIDE SEQUENCE</scope>
    <source>
        <tissue evidence="2">Leaf extractions</tissue>
    </source>
</reference>
<evidence type="ECO:0000313" key="2">
    <source>
        <dbReference type="EMBL" id="KCW60592.1"/>
    </source>
</evidence>
<sequence length="84" mass="9164">MTLPVSVLSSPYVIPRSKKQEIARKKTKSNFRHIFSRFGTTANSHNGKSKGKMLLLGPANLSETHEKKRKKAGGGGGWGGEIIE</sequence>
<dbReference type="EMBL" id="KK198760">
    <property type="protein sequence ID" value="KCW60592.1"/>
    <property type="molecule type" value="Genomic_DNA"/>
</dbReference>
<feature type="compositionally biased region" description="Gly residues" evidence="1">
    <location>
        <begin position="73"/>
        <end position="84"/>
    </location>
</feature>
<evidence type="ECO:0000256" key="1">
    <source>
        <dbReference type="SAM" id="MobiDB-lite"/>
    </source>
</evidence>